<dbReference type="SUPFAM" id="SSF48403">
    <property type="entry name" value="Ankyrin repeat"/>
    <property type="match status" value="1"/>
</dbReference>
<dbReference type="Proteomes" id="UP000800082">
    <property type="component" value="Unassembled WGS sequence"/>
</dbReference>
<organism evidence="1 2">
    <name type="scientific">Didymella exigua CBS 183.55</name>
    <dbReference type="NCBI Taxonomy" id="1150837"/>
    <lineage>
        <taxon>Eukaryota</taxon>
        <taxon>Fungi</taxon>
        <taxon>Dikarya</taxon>
        <taxon>Ascomycota</taxon>
        <taxon>Pezizomycotina</taxon>
        <taxon>Dothideomycetes</taxon>
        <taxon>Pleosporomycetidae</taxon>
        <taxon>Pleosporales</taxon>
        <taxon>Pleosporineae</taxon>
        <taxon>Didymellaceae</taxon>
        <taxon>Didymella</taxon>
    </lineage>
</organism>
<dbReference type="InterPro" id="IPR036770">
    <property type="entry name" value="Ankyrin_rpt-contain_sf"/>
</dbReference>
<dbReference type="GeneID" id="54349292"/>
<dbReference type="EMBL" id="ML978961">
    <property type="protein sequence ID" value="KAF1931264.1"/>
    <property type="molecule type" value="Genomic_DNA"/>
</dbReference>
<dbReference type="RefSeq" id="XP_033451512.1">
    <property type="nucleotide sequence ID" value="XM_033591624.1"/>
</dbReference>
<sequence>MASVSAVGIAGDVLQRNDSVADVTKDKHIQISITPIEDDEISTTGKHSVDSLTSERSQQSIEGQVARLREEIAVANNVLELCIREAVTAGTTLEKKKLQERTNAAYTAWAAKELVLNDLLNSMQYSDDSSTYSSSTTSTRQLSVQPYPTNKMHVRKSSQVLSDESASATAFMKQIGWVSPASLVQYLNSGIDVNGLGQFPGYPQHPITPLMAIIRSPFVTESTEIIELLLEQDADPCIRDNQGLSSFAHAIYARRKDVIRLFIQTLLSYERSGFPTGSASMNLDTTWTGVKHLRWEAAEAIISYDMPTLTTLLSDSSAHNTILHTACLPLAILFNNMPAVQALLAYGMNSFQLFRRSPAHPSRPFTSPVSLAIYTENLTILQTLLFQDFETSERRGRIWYAQLFASMPSTYSNTGIIDFILDNVPLVEAFDRAIRCEDRVWIHRIVIRTVSLLLTPSDDRTGARNMAAEAFATLFDRAWNLKLCERRELATEIVDMVEQGAERDFTFVACGGTLGISPKMVDRLLIAAKGQE</sequence>
<name>A0A6A5RVS9_9PLEO</name>
<proteinExistence type="predicted"/>
<evidence type="ECO:0000313" key="1">
    <source>
        <dbReference type="EMBL" id="KAF1931264.1"/>
    </source>
</evidence>
<dbReference type="Gene3D" id="1.25.40.20">
    <property type="entry name" value="Ankyrin repeat-containing domain"/>
    <property type="match status" value="1"/>
</dbReference>
<accession>A0A6A5RVS9</accession>
<evidence type="ECO:0000313" key="2">
    <source>
        <dbReference type="Proteomes" id="UP000800082"/>
    </source>
</evidence>
<dbReference type="OrthoDB" id="3744237at2759"/>
<reference evidence="1" key="1">
    <citation type="journal article" date="2020" name="Stud. Mycol.">
        <title>101 Dothideomycetes genomes: a test case for predicting lifestyles and emergence of pathogens.</title>
        <authorList>
            <person name="Haridas S."/>
            <person name="Albert R."/>
            <person name="Binder M."/>
            <person name="Bloem J."/>
            <person name="Labutti K."/>
            <person name="Salamov A."/>
            <person name="Andreopoulos B."/>
            <person name="Baker S."/>
            <person name="Barry K."/>
            <person name="Bills G."/>
            <person name="Bluhm B."/>
            <person name="Cannon C."/>
            <person name="Castanera R."/>
            <person name="Culley D."/>
            <person name="Daum C."/>
            <person name="Ezra D."/>
            <person name="Gonzalez J."/>
            <person name="Henrissat B."/>
            <person name="Kuo A."/>
            <person name="Liang C."/>
            <person name="Lipzen A."/>
            <person name="Lutzoni F."/>
            <person name="Magnuson J."/>
            <person name="Mondo S."/>
            <person name="Nolan M."/>
            <person name="Ohm R."/>
            <person name="Pangilinan J."/>
            <person name="Park H.-J."/>
            <person name="Ramirez L."/>
            <person name="Alfaro M."/>
            <person name="Sun H."/>
            <person name="Tritt A."/>
            <person name="Yoshinaga Y."/>
            <person name="Zwiers L.-H."/>
            <person name="Turgeon B."/>
            <person name="Goodwin S."/>
            <person name="Spatafora J."/>
            <person name="Crous P."/>
            <person name="Grigoriev I."/>
        </authorList>
    </citation>
    <scope>NUCLEOTIDE SEQUENCE</scope>
    <source>
        <strain evidence="1">CBS 183.55</strain>
    </source>
</reference>
<dbReference type="AlphaFoldDB" id="A0A6A5RVS9"/>
<protein>
    <submittedName>
        <fullName evidence="1">Uncharacterized protein</fullName>
    </submittedName>
</protein>
<gene>
    <name evidence="1" type="ORF">M421DRAFT_417914</name>
</gene>
<keyword evidence="2" id="KW-1185">Reference proteome</keyword>